<dbReference type="HOGENOM" id="CLU_1390187_0_0_1"/>
<evidence type="ECO:0000313" key="3">
    <source>
        <dbReference type="EMBL" id="EJT97163.1"/>
    </source>
</evidence>
<feature type="compositionally biased region" description="Pro residues" evidence="1">
    <location>
        <begin position="40"/>
        <end position="52"/>
    </location>
</feature>
<dbReference type="GeneID" id="63689163"/>
<evidence type="ECO:0000313" key="4">
    <source>
        <dbReference type="Proteomes" id="UP000030653"/>
    </source>
</evidence>
<sequence>MSGRDMPAYDADLLAQAPEPTKEQKQSGYQTKGLLDEPRVPSPSRTPAPPVPEAEASGTNGRTVDLLEKGSLDDRSAGAVAAAAPVKRPWYRSPKWLIIIGVIVAAIIIAAVVGGVVGSRNANNNNSANIDKAGDGSSPNTPSGATPGQVLNPSASVSSTSAAATDSGVINLNPATASAASSDLLGKGAAPTPTNS</sequence>
<organism evidence="3 4">
    <name type="scientific">Dacryopinax primogenitus (strain DJM 731)</name>
    <name type="common">Brown rot fungus</name>
    <dbReference type="NCBI Taxonomy" id="1858805"/>
    <lineage>
        <taxon>Eukaryota</taxon>
        <taxon>Fungi</taxon>
        <taxon>Dikarya</taxon>
        <taxon>Basidiomycota</taxon>
        <taxon>Agaricomycotina</taxon>
        <taxon>Dacrymycetes</taxon>
        <taxon>Dacrymycetales</taxon>
        <taxon>Dacrymycetaceae</taxon>
        <taxon>Dacryopinax</taxon>
    </lineage>
</organism>
<keyword evidence="4" id="KW-1185">Reference proteome</keyword>
<keyword evidence="2" id="KW-0472">Membrane</keyword>
<name>M5FPM1_DACPD</name>
<dbReference type="Proteomes" id="UP000030653">
    <property type="component" value="Unassembled WGS sequence"/>
</dbReference>
<protein>
    <submittedName>
        <fullName evidence="3">Uncharacterized protein</fullName>
    </submittedName>
</protein>
<feature type="compositionally biased region" description="Polar residues" evidence="1">
    <location>
        <begin position="137"/>
        <end position="153"/>
    </location>
</feature>
<dbReference type="EMBL" id="JH795878">
    <property type="protein sequence ID" value="EJT97163.1"/>
    <property type="molecule type" value="Genomic_DNA"/>
</dbReference>
<proteinExistence type="predicted"/>
<keyword evidence="2" id="KW-1133">Transmembrane helix</keyword>
<evidence type="ECO:0000256" key="2">
    <source>
        <dbReference type="SAM" id="Phobius"/>
    </source>
</evidence>
<feature type="compositionally biased region" description="Low complexity" evidence="1">
    <location>
        <begin position="154"/>
        <end position="163"/>
    </location>
</feature>
<gene>
    <name evidence="3" type="ORF">DACRYDRAFT_25281</name>
</gene>
<reference evidence="3 4" key="1">
    <citation type="journal article" date="2012" name="Science">
        <title>The Paleozoic origin of enzymatic lignin decomposition reconstructed from 31 fungal genomes.</title>
        <authorList>
            <person name="Floudas D."/>
            <person name="Binder M."/>
            <person name="Riley R."/>
            <person name="Barry K."/>
            <person name="Blanchette R.A."/>
            <person name="Henrissat B."/>
            <person name="Martinez A.T."/>
            <person name="Otillar R."/>
            <person name="Spatafora J.W."/>
            <person name="Yadav J.S."/>
            <person name="Aerts A."/>
            <person name="Benoit I."/>
            <person name="Boyd A."/>
            <person name="Carlson A."/>
            <person name="Copeland A."/>
            <person name="Coutinho P.M."/>
            <person name="de Vries R.P."/>
            <person name="Ferreira P."/>
            <person name="Findley K."/>
            <person name="Foster B."/>
            <person name="Gaskell J."/>
            <person name="Glotzer D."/>
            <person name="Gorecki P."/>
            <person name="Heitman J."/>
            <person name="Hesse C."/>
            <person name="Hori C."/>
            <person name="Igarashi K."/>
            <person name="Jurgens J.A."/>
            <person name="Kallen N."/>
            <person name="Kersten P."/>
            <person name="Kohler A."/>
            <person name="Kuees U."/>
            <person name="Kumar T.K.A."/>
            <person name="Kuo A."/>
            <person name="LaButti K."/>
            <person name="Larrondo L.F."/>
            <person name="Lindquist E."/>
            <person name="Ling A."/>
            <person name="Lombard V."/>
            <person name="Lucas S."/>
            <person name="Lundell T."/>
            <person name="Martin R."/>
            <person name="McLaughlin D.J."/>
            <person name="Morgenstern I."/>
            <person name="Morin E."/>
            <person name="Murat C."/>
            <person name="Nagy L.G."/>
            <person name="Nolan M."/>
            <person name="Ohm R.A."/>
            <person name="Patyshakuliyeva A."/>
            <person name="Rokas A."/>
            <person name="Ruiz-Duenas F.J."/>
            <person name="Sabat G."/>
            <person name="Salamov A."/>
            <person name="Samejima M."/>
            <person name="Schmutz J."/>
            <person name="Slot J.C."/>
            <person name="St John F."/>
            <person name="Stenlid J."/>
            <person name="Sun H."/>
            <person name="Sun S."/>
            <person name="Syed K."/>
            <person name="Tsang A."/>
            <person name="Wiebenga A."/>
            <person name="Young D."/>
            <person name="Pisabarro A."/>
            <person name="Eastwood D.C."/>
            <person name="Martin F."/>
            <person name="Cullen D."/>
            <person name="Grigoriev I.V."/>
            <person name="Hibbett D.S."/>
        </authorList>
    </citation>
    <scope>NUCLEOTIDE SEQUENCE [LARGE SCALE GENOMIC DNA]</scope>
    <source>
        <strain evidence="3 4">DJM-731 SS1</strain>
    </source>
</reference>
<feature type="transmembrane region" description="Helical" evidence="2">
    <location>
        <begin position="96"/>
        <end position="117"/>
    </location>
</feature>
<dbReference type="OMA" id="TPFYRTK"/>
<dbReference type="OrthoDB" id="10509602at2759"/>
<accession>M5FPM1</accession>
<dbReference type="RefSeq" id="XP_040624061.1">
    <property type="nucleotide sequence ID" value="XM_040774101.1"/>
</dbReference>
<feature type="region of interest" description="Disordered" evidence="1">
    <location>
        <begin position="128"/>
        <end position="163"/>
    </location>
</feature>
<feature type="region of interest" description="Disordered" evidence="1">
    <location>
        <begin position="1"/>
        <end position="62"/>
    </location>
</feature>
<evidence type="ECO:0000256" key="1">
    <source>
        <dbReference type="SAM" id="MobiDB-lite"/>
    </source>
</evidence>
<keyword evidence="2" id="KW-0812">Transmembrane</keyword>
<dbReference type="AlphaFoldDB" id="M5FPM1"/>